<dbReference type="EMBL" id="JBGBPQ010000006">
    <property type="protein sequence ID" value="KAL1522572.1"/>
    <property type="molecule type" value="Genomic_DNA"/>
</dbReference>
<proteinExistence type="predicted"/>
<sequence>MQQAAARLRGGEVKLPEIPAPRRAGKEQQRPLAILHSRSQPALQDWDSSVRLADRKIPPYDALYDPNCEYTKTPTFRKHYTSLAHRQGRAQRGTPACSHSPAENQELDLKTQMPSIEHTALKAIDDRELLLHRLYELLKYGASLSDFQAVEDLRHELADALAALRLAGVVVCETICRWRKRRGKSEPFIWRSHNYLLKMLVDSFFTGLSETISDAVADPFQLRYFPSQKDLLVSGSPKKAAGGSVMSNSNSEPTMRTHLRDRDPVAAARARVALQEARHVASIFVPDRKHTKHHIVRMWAAERILQAERVASRFEPIAPALEPSNVELRATARYLFFNESDGHSACGLLSVSTQ</sequence>
<dbReference type="AlphaFoldDB" id="A0AB34JNR2"/>
<keyword evidence="3" id="KW-1185">Reference proteome</keyword>
<evidence type="ECO:0000256" key="1">
    <source>
        <dbReference type="SAM" id="MobiDB-lite"/>
    </source>
</evidence>
<name>A0AB34JNR2_PRYPA</name>
<evidence type="ECO:0000313" key="3">
    <source>
        <dbReference type="Proteomes" id="UP001515480"/>
    </source>
</evidence>
<feature type="region of interest" description="Disordered" evidence="1">
    <location>
        <begin position="1"/>
        <end position="32"/>
    </location>
</feature>
<organism evidence="2 3">
    <name type="scientific">Prymnesium parvum</name>
    <name type="common">Toxic golden alga</name>
    <dbReference type="NCBI Taxonomy" id="97485"/>
    <lineage>
        <taxon>Eukaryota</taxon>
        <taxon>Haptista</taxon>
        <taxon>Haptophyta</taxon>
        <taxon>Prymnesiophyceae</taxon>
        <taxon>Prymnesiales</taxon>
        <taxon>Prymnesiaceae</taxon>
        <taxon>Prymnesium</taxon>
    </lineage>
</organism>
<feature type="compositionally biased region" description="Polar residues" evidence="1">
    <location>
        <begin position="245"/>
        <end position="254"/>
    </location>
</feature>
<feature type="region of interest" description="Disordered" evidence="1">
    <location>
        <begin position="236"/>
        <end position="258"/>
    </location>
</feature>
<evidence type="ECO:0000313" key="2">
    <source>
        <dbReference type="EMBL" id="KAL1522572.1"/>
    </source>
</evidence>
<accession>A0AB34JNR2</accession>
<reference evidence="2 3" key="1">
    <citation type="journal article" date="2024" name="Science">
        <title>Giant polyketide synthase enzymes in the biosynthesis of giant marine polyether toxins.</title>
        <authorList>
            <person name="Fallon T.R."/>
            <person name="Shende V.V."/>
            <person name="Wierzbicki I.H."/>
            <person name="Pendleton A.L."/>
            <person name="Watervoot N.F."/>
            <person name="Auber R.P."/>
            <person name="Gonzalez D.J."/>
            <person name="Wisecaver J.H."/>
            <person name="Moore B.S."/>
        </authorList>
    </citation>
    <scope>NUCLEOTIDE SEQUENCE [LARGE SCALE GENOMIC DNA]</scope>
    <source>
        <strain evidence="2 3">12B1</strain>
    </source>
</reference>
<gene>
    <name evidence="2" type="ORF">AB1Y20_017557</name>
</gene>
<protein>
    <submittedName>
        <fullName evidence="2">Uncharacterized protein</fullName>
    </submittedName>
</protein>
<comment type="caution">
    <text evidence="2">The sequence shown here is derived from an EMBL/GenBank/DDBJ whole genome shotgun (WGS) entry which is preliminary data.</text>
</comment>
<dbReference type="Proteomes" id="UP001515480">
    <property type="component" value="Unassembled WGS sequence"/>
</dbReference>